<keyword evidence="4" id="KW-1185">Reference proteome</keyword>
<reference evidence="3" key="1">
    <citation type="submission" date="2022-11" db="EMBL/GenBank/DDBJ databases">
        <title>Centuries of genome instability and evolution in soft-shell clam transmissible cancer (bioRxiv).</title>
        <authorList>
            <person name="Hart S.F.M."/>
            <person name="Yonemitsu M.A."/>
            <person name="Giersch R.M."/>
            <person name="Beal B.F."/>
            <person name="Arriagada G."/>
            <person name="Davis B.W."/>
            <person name="Ostrander E.A."/>
            <person name="Goff S.P."/>
            <person name="Metzger M.J."/>
        </authorList>
    </citation>
    <scope>NUCLEOTIDE SEQUENCE</scope>
    <source>
        <strain evidence="3">MELC-2E11</strain>
        <tissue evidence="3">Siphon/mantle</tissue>
    </source>
</reference>
<gene>
    <name evidence="3" type="ORF">MAR_003163</name>
</gene>
<dbReference type="InterPro" id="IPR036390">
    <property type="entry name" value="WH_DNA-bd_sf"/>
</dbReference>
<name>A0ABY7G621_MYAAR</name>
<dbReference type="InterPro" id="IPR039779">
    <property type="entry name" value="RFX-like"/>
</dbReference>
<keyword evidence="1" id="KW-0238">DNA-binding</keyword>
<dbReference type="InterPro" id="IPR003150">
    <property type="entry name" value="DNA-bd_RFX"/>
</dbReference>
<feature type="domain" description="RFX-type winged-helix" evidence="2">
    <location>
        <begin position="76"/>
        <end position="149"/>
    </location>
</feature>
<dbReference type="EMBL" id="CP111027">
    <property type="protein sequence ID" value="WAR29595.1"/>
    <property type="molecule type" value="Genomic_DNA"/>
</dbReference>
<dbReference type="InterPro" id="IPR036388">
    <property type="entry name" value="WH-like_DNA-bd_sf"/>
</dbReference>
<evidence type="ECO:0000256" key="1">
    <source>
        <dbReference type="ARBA" id="ARBA00023125"/>
    </source>
</evidence>
<evidence type="ECO:0000313" key="4">
    <source>
        <dbReference type="Proteomes" id="UP001164746"/>
    </source>
</evidence>
<organism evidence="3 4">
    <name type="scientific">Mya arenaria</name>
    <name type="common">Soft-shell clam</name>
    <dbReference type="NCBI Taxonomy" id="6604"/>
    <lineage>
        <taxon>Eukaryota</taxon>
        <taxon>Metazoa</taxon>
        <taxon>Spiralia</taxon>
        <taxon>Lophotrochozoa</taxon>
        <taxon>Mollusca</taxon>
        <taxon>Bivalvia</taxon>
        <taxon>Autobranchia</taxon>
        <taxon>Heteroconchia</taxon>
        <taxon>Euheterodonta</taxon>
        <taxon>Imparidentia</taxon>
        <taxon>Neoheterodontei</taxon>
        <taxon>Myida</taxon>
        <taxon>Myoidea</taxon>
        <taxon>Myidae</taxon>
        <taxon>Mya</taxon>
    </lineage>
</organism>
<proteinExistence type="predicted"/>
<dbReference type="SUPFAM" id="SSF46785">
    <property type="entry name" value="Winged helix' DNA-binding domain"/>
    <property type="match status" value="1"/>
</dbReference>
<dbReference type="Proteomes" id="UP001164746">
    <property type="component" value="Chromosome 16"/>
</dbReference>
<dbReference type="PANTHER" id="PTHR12619:SF21">
    <property type="entry name" value="RFX-TYPE WINGED-HELIX DOMAIN-CONTAINING PROTEIN"/>
    <property type="match status" value="1"/>
</dbReference>
<dbReference type="PANTHER" id="PTHR12619">
    <property type="entry name" value="RFX TRANSCRIPTION FACTOR FAMILY"/>
    <property type="match status" value="1"/>
</dbReference>
<sequence>MASQHRVFAALLSQPANPIHPAISTTTVQQPNSVLEKKARDANVGKRYMKIHDGLESSIRTPPSCLPMSNRKEQGEAFTWIRTHFEEHTDVCMPKAQVYDEYKLFCEQHGLRALCNADFGKVMRQVFPDINTRRLGQRGQYFYGGLRKRQDFEEPSLPELEISNKHIELDSSVVEGEVFKSSCELVLEWAEKVLDMRFDSVPSVAEHLVGNMYVNTRSVAAFTLIGALQDSGKNNLKET</sequence>
<dbReference type="Pfam" id="PF02257">
    <property type="entry name" value="RFX_DNA_binding"/>
    <property type="match status" value="1"/>
</dbReference>
<dbReference type="Gene3D" id="1.10.10.10">
    <property type="entry name" value="Winged helix-like DNA-binding domain superfamily/Winged helix DNA-binding domain"/>
    <property type="match status" value="1"/>
</dbReference>
<evidence type="ECO:0000259" key="2">
    <source>
        <dbReference type="Pfam" id="PF02257"/>
    </source>
</evidence>
<evidence type="ECO:0000313" key="3">
    <source>
        <dbReference type="EMBL" id="WAR29595.1"/>
    </source>
</evidence>
<accession>A0ABY7G621</accession>
<protein>
    <submittedName>
        <fullName evidence="3">RFX7-like protein</fullName>
    </submittedName>
</protein>